<evidence type="ECO:0000259" key="1">
    <source>
        <dbReference type="Pfam" id="PF06114"/>
    </source>
</evidence>
<proteinExistence type="predicted"/>
<gene>
    <name evidence="2" type="ORF">FGF04_29010</name>
</gene>
<dbReference type="Proteomes" id="UP000324965">
    <property type="component" value="Unassembled WGS sequence"/>
</dbReference>
<comment type="caution">
    <text evidence="2">The sequence shown here is derived from an EMBL/GenBank/DDBJ whole genome shotgun (WGS) entry which is preliminary data.</text>
</comment>
<reference evidence="2 3" key="1">
    <citation type="submission" date="2019-05" db="EMBL/GenBank/DDBJ databases">
        <authorList>
            <person name="Hariharan J."/>
            <person name="Choudoir M.J."/>
            <person name="Diebold P."/>
            <person name="Panke-Buisse K."/>
            <person name="Buckley D.H."/>
        </authorList>
    </citation>
    <scope>NUCLEOTIDE SEQUENCE [LARGE SCALE GENOMIC DNA]</scope>
    <source>
        <strain evidence="2 3">SUN51</strain>
    </source>
</reference>
<dbReference type="InterPro" id="IPR052345">
    <property type="entry name" value="Rad_response_metalloprotease"/>
</dbReference>
<dbReference type="PANTHER" id="PTHR43236:SF2">
    <property type="entry name" value="BLL0069 PROTEIN"/>
    <property type="match status" value="1"/>
</dbReference>
<dbReference type="AlphaFoldDB" id="A0A5B0AKU2"/>
<organism evidence="2 3">
    <name type="scientific">Streptomyces apricus</name>
    <dbReference type="NCBI Taxonomy" id="1828112"/>
    <lineage>
        <taxon>Bacteria</taxon>
        <taxon>Bacillati</taxon>
        <taxon>Actinomycetota</taxon>
        <taxon>Actinomycetes</taxon>
        <taxon>Kitasatosporales</taxon>
        <taxon>Streptomycetaceae</taxon>
        <taxon>Streptomyces</taxon>
    </lineage>
</organism>
<dbReference type="PANTHER" id="PTHR43236">
    <property type="entry name" value="ANTITOXIN HIGA1"/>
    <property type="match status" value="1"/>
</dbReference>
<accession>A0A5B0AKU2</accession>
<dbReference type="EMBL" id="VDFC01000047">
    <property type="protein sequence ID" value="KAA0930583.1"/>
    <property type="molecule type" value="Genomic_DNA"/>
</dbReference>
<dbReference type="Gene3D" id="1.10.10.2910">
    <property type="match status" value="1"/>
</dbReference>
<evidence type="ECO:0000313" key="3">
    <source>
        <dbReference type="Proteomes" id="UP000324965"/>
    </source>
</evidence>
<evidence type="ECO:0000313" key="2">
    <source>
        <dbReference type="EMBL" id="KAA0930583.1"/>
    </source>
</evidence>
<dbReference type="OrthoDB" id="9794834at2"/>
<dbReference type="Pfam" id="PF06114">
    <property type="entry name" value="Peptidase_M78"/>
    <property type="match status" value="1"/>
</dbReference>
<feature type="domain" description="IrrE N-terminal-like" evidence="1">
    <location>
        <begin position="48"/>
        <end position="185"/>
    </location>
</feature>
<sequence>MRVVGRRAYWPRRRRRQGVAKRAEQAASRLLAEAGETAAPVNVERLAAHLGVVISRSAFRDGDVSGMLVRQDGQSPVVGVNDAHSSRRQRFTIGHEFGHLLLHPGREVVLDRPVRVNLRDKTSSMATDREEIEANAFAAGLLMPADLVRSELQQLPAVVRQDPDGCAVALAALFEVSASAMGFRLINLGLIS</sequence>
<keyword evidence="3" id="KW-1185">Reference proteome</keyword>
<protein>
    <submittedName>
        <fullName evidence="2">ImmA/IrrE family metallo-endopeptidase</fullName>
    </submittedName>
</protein>
<dbReference type="InterPro" id="IPR010359">
    <property type="entry name" value="IrrE_HExxH"/>
</dbReference>
<name>A0A5B0AKU2_9ACTN</name>